<sequence length="120" mass="13242">MASASIGPFQLLGTLQGPRQPQEVLALSVPPRDGASLQSPSKEQRWPQEVRSSFQGRSKVASRDLFLLPMSLKLTAPTVLVETQIGRKSLAFFGGAMLKGETFINIKRMYIYIIVGAWNH</sequence>
<reference evidence="2 3" key="1">
    <citation type="submission" date="2018-04" db="EMBL/GenBank/DDBJ databases">
        <authorList>
            <person name="Vogel A."/>
        </authorList>
    </citation>
    <scope>NUCLEOTIDE SEQUENCE [LARGE SCALE GENOMIC DNA]</scope>
</reference>
<evidence type="ECO:0000313" key="3">
    <source>
        <dbReference type="Proteomes" id="UP000595140"/>
    </source>
</evidence>
<dbReference type="Proteomes" id="UP000595140">
    <property type="component" value="Unassembled WGS sequence"/>
</dbReference>
<gene>
    <name evidence="2" type="ORF">CCAM_LOCUS26649</name>
</gene>
<organism evidence="2 3">
    <name type="scientific">Cuscuta campestris</name>
    <dbReference type="NCBI Taxonomy" id="132261"/>
    <lineage>
        <taxon>Eukaryota</taxon>
        <taxon>Viridiplantae</taxon>
        <taxon>Streptophyta</taxon>
        <taxon>Embryophyta</taxon>
        <taxon>Tracheophyta</taxon>
        <taxon>Spermatophyta</taxon>
        <taxon>Magnoliopsida</taxon>
        <taxon>eudicotyledons</taxon>
        <taxon>Gunneridae</taxon>
        <taxon>Pentapetalae</taxon>
        <taxon>asterids</taxon>
        <taxon>lamiids</taxon>
        <taxon>Solanales</taxon>
        <taxon>Convolvulaceae</taxon>
        <taxon>Cuscuteae</taxon>
        <taxon>Cuscuta</taxon>
        <taxon>Cuscuta subgen. Grammica</taxon>
        <taxon>Cuscuta sect. Cleistogrammica</taxon>
    </lineage>
</organism>
<accession>A0A484M7T3</accession>
<dbReference type="AlphaFoldDB" id="A0A484M7T3"/>
<proteinExistence type="predicted"/>
<feature type="region of interest" description="Disordered" evidence="1">
    <location>
        <begin position="31"/>
        <end position="50"/>
    </location>
</feature>
<evidence type="ECO:0000256" key="1">
    <source>
        <dbReference type="SAM" id="MobiDB-lite"/>
    </source>
</evidence>
<keyword evidence="3" id="KW-1185">Reference proteome</keyword>
<dbReference type="EMBL" id="OOIL02002808">
    <property type="protein sequence ID" value="VFQ84873.1"/>
    <property type="molecule type" value="Genomic_DNA"/>
</dbReference>
<protein>
    <submittedName>
        <fullName evidence="2">Uncharacterized protein</fullName>
    </submittedName>
</protein>
<name>A0A484M7T3_9ASTE</name>
<evidence type="ECO:0000313" key="2">
    <source>
        <dbReference type="EMBL" id="VFQ84873.1"/>
    </source>
</evidence>